<accession>A0A2H1WQK0</accession>
<organism evidence="1">
    <name type="scientific">Spodoptera frugiperda</name>
    <name type="common">Fall armyworm</name>
    <dbReference type="NCBI Taxonomy" id="7108"/>
    <lineage>
        <taxon>Eukaryota</taxon>
        <taxon>Metazoa</taxon>
        <taxon>Ecdysozoa</taxon>
        <taxon>Arthropoda</taxon>
        <taxon>Hexapoda</taxon>
        <taxon>Insecta</taxon>
        <taxon>Pterygota</taxon>
        <taxon>Neoptera</taxon>
        <taxon>Endopterygota</taxon>
        <taxon>Lepidoptera</taxon>
        <taxon>Glossata</taxon>
        <taxon>Ditrysia</taxon>
        <taxon>Noctuoidea</taxon>
        <taxon>Noctuidae</taxon>
        <taxon>Amphipyrinae</taxon>
        <taxon>Spodoptera</taxon>
    </lineage>
</organism>
<name>A0A2H1WQK0_SPOFR</name>
<reference evidence="1" key="1">
    <citation type="submission" date="2016-07" db="EMBL/GenBank/DDBJ databases">
        <authorList>
            <person name="Bretaudeau A."/>
        </authorList>
    </citation>
    <scope>NUCLEOTIDE SEQUENCE</scope>
    <source>
        <strain evidence="1">Rice</strain>
        <tissue evidence="1">Whole body</tissue>
    </source>
</reference>
<proteinExistence type="predicted"/>
<evidence type="ECO:0000313" key="1">
    <source>
        <dbReference type="EMBL" id="SOQ55246.1"/>
    </source>
</evidence>
<sequence>MADLELRTADGLASVLLAQKAGVGTGWFLVKSYSSYLPPFLRRENYSMTSPASGEARGSVKLLPTASKKTPCSYPCFSSRSPGNPLSSSQLQHTSRFRSSFSIVDRFIKGYVHTLYNTLIYDDTTTLRDAAAK</sequence>
<gene>
    <name evidence="1" type="ORF">SFRICE_017187</name>
</gene>
<dbReference type="AlphaFoldDB" id="A0A2H1WQK0"/>
<protein>
    <submittedName>
        <fullName evidence="1">SFRICE_017187</fullName>
    </submittedName>
</protein>
<dbReference type="EMBL" id="ODYU01010261">
    <property type="protein sequence ID" value="SOQ55246.1"/>
    <property type="molecule type" value="Genomic_DNA"/>
</dbReference>